<dbReference type="AlphaFoldDB" id="A0A2N5HBD7"/>
<dbReference type="OrthoDB" id="2872086at2"/>
<evidence type="ECO:0000313" key="3">
    <source>
        <dbReference type="Proteomes" id="UP000234950"/>
    </source>
</evidence>
<dbReference type="RefSeq" id="WP_101649026.1">
    <property type="nucleotide sequence ID" value="NZ_PGVE01000064.1"/>
</dbReference>
<name>A0A2N5HBD7_9BACI</name>
<gene>
    <name evidence="2" type="ORF">CVD27_16680</name>
</gene>
<evidence type="ECO:0000256" key="1">
    <source>
        <dbReference type="SAM" id="Coils"/>
    </source>
</evidence>
<keyword evidence="1" id="KW-0175">Coiled coil</keyword>
<reference evidence="2 3" key="1">
    <citation type="submission" date="2017-11" db="EMBL/GenBank/DDBJ databases">
        <title>Comparitive Functional Genomics of Dry Heat Resistant strains isolated from the Viking Spacecraft.</title>
        <authorList>
            <person name="Seuylemezian A."/>
            <person name="Cooper K."/>
            <person name="Vaishampayan P."/>
        </authorList>
    </citation>
    <scope>NUCLEOTIDE SEQUENCE [LARGE SCALE GENOMIC DNA]</scope>
    <source>
        <strain evidence="2 3">V32-6</strain>
    </source>
</reference>
<feature type="coiled-coil region" evidence="1">
    <location>
        <begin position="88"/>
        <end position="165"/>
    </location>
</feature>
<dbReference type="Proteomes" id="UP000234950">
    <property type="component" value="Unassembled WGS sequence"/>
</dbReference>
<proteinExistence type="predicted"/>
<accession>A0A2N5HBD7</accession>
<sequence>MTKDKSYEPFEGIKRISGMWERQLNGLLYIMSDNNEFVKLLKAGTDSHARYLEFLGKKQELMAGMMNMPTKKDVANVAKLSIQAEGKIDTLEEQIWNLQDSIGLANKETLEMFQEMANVVKQLKNDFHTIEVNQAAEMSAVQLELKELKQELSQLTDIKAELSNMRNFFQKGKVKDTNEDLVLAVAGTPES</sequence>
<dbReference type="EMBL" id="PGVE01000064">
    <property type="protein sequence ID" value="PLS02828.1"/>
    <property type="molecule type" value="Genomic_DNA"/>
</dbReference>
<organism evidence="2 3">
    <name type="scientific">Neobacillus cucumis</name>
    <dbReference type="NCBI Taxonomy" id="1740721"/>
    <lineage>
        <taxon>Bacteria</taxon>
        <taxon>Bacillati</taxon>
        <taxon>Bacillota</taxon>
        <taxon>Bacilli</taxon>
        <taxon>Bacillales</taxon>
        <taxon>Bacillaceae</taxon>
        <taxon>Neobacillus</taxon>
    </lineage>
</organism>
<keyword evidence="3" id="KW-1185">Reference proteome</keyword>
<evidence type="ECO:0008006" key="4">
    <source>
        <dbReference type="Google" id="ProtNLM"/>
    </source>
</evidence>
<protein>
    <recommendedName>
        <fullName evidence="4">Polyhydroxyalkanoate biosynthesis repressor PhaR</fullName>
    </recommendedName>
</protein>
<comment type="caution">
    <text evidence="2">The sequence shown here is derived from an EMBL/GenBank/DDBJ whole genome shotgun (WGS) entry which is preliminary data.</text>
</comment>
<evidence type="ECO:0000313" key="2">
    <source>
        <dbReference type="EMBL" id="PLS02828.1"/>
    </source>
</evidence>